<feature type="domain" description="Thiolase C-terminal" evidence="8">
    <location>
        <begin position="269"/>
        <end position="390"/>
    </location>
</feature>
<evidence type="ECO:0000256" key="2">
    <source>
        <dbReference type="ARBA" id="ARBA00012705"/>
    </source>
</evidence>
<organism evidence="9 10">
    <name type="scientific">Paenibacillus peoriae</name>
    <dbReference type="NCBI Taxonomy" id="59893"/>
    <lineage>
        <taxon>Bacteria</taxon>
        <taxon>Bacillati</taxon>
        <taxon>Bacillota</taxon>
        <taxon>Bacilli</taxon>
        <taxon>Bacillales</taxon>
        <taxon>Paenibacillaceae</taxon>
        <taxon>Paenibacillus</taxon>
    </lineage>
</organism>
<dbReference type="NCBIfam" id="TIGR01930">
    <property type="entry name" value="AcCoA-C-Actrans"/>
    <property type="match status" value="1"/>
</dbReference>
<feature type="domain" description="Thiolase N-terminal" evidence="7">
    <location>
        <begin position="4"/>
        <end position="262"/>
    </location>
</feature>
<dbReference type="RefSeq" id="WP_068938649.1">
    <property type="nucleotide sequence ID" value="NZ_CP132974.1"/>
</dbReference>
<evidence type="ECO:0000313" key="10">
    <source>
        <dbReference type="Proteomes" id="UP001266807"/>
    </source>
</evidence>
<evidence type="ECO:0000313" key="9">
    <source>
        <dbReference type="EMBL" id="MDR6777598.1"/>
    </source>
</evidence>
<evidence type="ECO:0000256" key="1">
    <source>
        <dbReference type="ARBA" id="ARBA00010982"/>
    </source>
</evidence>
<dbReference type="EC" id="2.3.1.9" evidence="2"/>
<evidence type="ECO:0000259" key="8">
    <source>
        <dbReference type="Pfam" id="PF02803"/>
    </source>
</evidence>
<dbReference type="InterPro" id="IPR016039">
    <property type="entry name" value="Thiolase-like"/>
</dbReference>
<dbReference type="PANTHER" id="PTHR18919:SF107">
    <property type="entry name" value="ACETYL-COA ACETYLTRANSFERASE, CYTOSOLIC"/>
    <property type="match status" value="1"/>
</dbReference>
<dbReference type="Gene3D" id="3.40.47.10">
    <property type="match status" value="2"/>
</dbReference>
<dbReference type="Pfam" id="PF00108">
    <property type="entry name" value="Thiolase_N"/>
    <property type="match status" value="1"/>
</dbReference>
<keyword evidence="4 6" id="KW-0012">Acyltransferase</keyword>
<protein>
    <recommendedName>
        <fullName evidence="2">acetyl-CoA C-acetyltransferase</fullName>
        <ecNumber evidence="2">2.3.1.9</ecNumber>
    </recommendedName>
    <alternativeName>
        <fullName evidence="5">Acetoacetyl-CoA thiolase</fullName>
    </alternativeName>
</protein>
<dbReference type="PROSITE" id="PS00737">
    <property type="entry name" value="THIOLASE_2"/>
    <property type="match status" value="1"/>
</dbReference>
<keyword evidence="3 6" id="KW-0808">Transferase</keyword>
<evidence type="ECO:0000256" key="4">
    <source>
        <dbReference type="ARBA" id="ARBA00023315"/>
    </source>
</evidence>
<dbReference type="EMBL" id="JAVDUG010000002">
    <property type="protein sequence ID" value="MDR6777598.1"/>
    <property type="molecule type" value="Genomic_DNA"/>
</dbReference>
<dbReference type="InterPro" id="IPR002155">
    <property type="entry name" value="Thiolase"/>
</dbReference>
<evidence type="ECO:0000256" key="5">
    <source>
        <dbReference type="ARBA" id="ARBA00030755"/>
    </source>
</evidence>
<name>A0ABU1QD94_9BACL</name>
<keyword evidence="10" id="KW-1185">Reference proteome</keyword>
<accession>A0ABU1QD94</accession>
<dbReference type="PIRSF" id="PIRSF000429">
    <property type="entry name" value="Ac-CoA_Ac_transf"/>
    <property type="match status" value="1"/>
</dbReference>
<evidence type="ECO:0000256" key="6">
    <source>
        <dbReference type="RuleBase" id="RU003557"/>
    </source>
</evidence>
<proteinExistence type="inferred from homology"/>
<dbReference type="InterPro" id="IPR020610">
    <property type="entry name" value="Thiolase_AS"/>
</dbReference>
<comment type="caution">
    <text evidence="9">The sequence shown here is derived from an EMBL/GenBank/DDBJ whole genome shotgun (WGS) entry which is preliminary data.</text>
</comment>
<dbReference type="InterPro" id="IPR020617">
    <property type="entry name" value="Thiolase_C"/>
</dbReference>
<comment type="similarity">
    <text evidence="1 6">Belongs to the thiolase-like superfamily. Thiolase family.</text>
</comment>
<gene>
    <name evidence="9" type="ORF">J2W98_001860</name>
</gene>
<reference evidence="9 10" key="1">
    <citation type="submission" date="2023-07" db="EMBL/GenBank/DDBJ databases">
        <title>Sorghum-associated microbial communities from plants grown in Nebraska, USA.</title>
        <authorList>
            <person name="Schachtman D."/>
        </authorList>
    </citation>
    <scope>NUCLEOTIDE SEQUENCE [LARGE SCALE GENOMIC DNA]</scope>
    <source>
        <strain evidence="9 10">BE143</strain>
    </source>
</reference>
<dbReference type="PROSITE" id="PS00099">
    <property type="entry name" value="THIOLASE_3"/>
    <property type="match status" value="1"/>
</dbReference>
<evidence type="ECO:0000259" key="7">
    <source>
        <dbReference type="Pfam" id="PF00108"/>
    </source>
</evidence>
<dbReference type="SUPFAM" id="SSF53901">
    <property type="entry name" value="Thiolase-like"/>
    <property type="match status" value="2"/>
</dbReference>
<dbReference type="CDD" id="cd00751">
    <property type="entry name" value="thiolase"/>
    <property type="match status" value="1"/>
</dbReference>
<dbReference type="InterPro" id="IPR020613">
    <property type="entry name" value="Thiolase_CS"/>
</dbReference>
<dbReference type="InterPro" id="IPR020616">
    <property type="entry name" value="Thiolase_N"/>
</dbReference>
<dbReference type="PANTHER" id="PTHR18919">
    <property type="entry name" value="ACETYL-COA C-ACYLTRANSFERASE"/>
    <property type="match status" value="1"/>
</dbReference>
<dbReference type="Pfam" id="PF02803">
    <property type="entry name" value="Thiolase_C"/>
    <property type="match status" value="1"/>
</dbReference>
<dbReference type="Proteomes" id="UP001266807">
    <property type="component" value="Unassembled WGS sequence"/>
</dbReference>
<sequence>MKKVALVSPLRTAVGSFNKTLAPLSAPELGATVMTACLQQSKLEPSLIDQIYLGNVLQAGNGQNPARQAALKAGIPIDVPETTINTVCGSGLHAVALAYNSILAEQGNIVLAGGMESMSNAPYLLRNARNGYKLGNGELVDSLVADGLTCPINHYHMGITAENVAEKYGISRLEQDEFSYQSQIKAVEAKNKKLFEEQIVPVMIKNKKETISFTEDEHIRGNTTKEKLAQLKPAFKENGTVTAGNASGINDGAAAMLVVSEDKCKEHALKPLAYIKGYSLVGVDPAYMGMGPVKAISSLLKQQGMSIDDIDLFEINEAFAAQALAVLKELGINPEKVNVNGGAIAIGHPVGASGARVLVTLVHEMVRRSSRYGIASLCIGTGMGIAMLVENALI</sequence>
<evidence type="ECO:0000256" key="3">
    <source>
        <dbReference type="ARBA" id="ARBA00022679"/>
    </source>
</evidence>
<dbReference type="GO" id="GO:0003985">
    <property type="term" value="F:acetyl-CoA C-acetyltransferase activity"/>
    <property type="evidence" value="ECO:0007669"/>
    <property type="project" value="UniProtKB-EC"/>
</dbReference>